<proteinExistence type="predicted"/>
<evidence type="ECO:0000256" key="1">
    <source>
        <dbReference type="SAM" id="SignalP"/>
    </source>
</evidence>
<gene>
    <name evidence="2" type="ORF">C7999DRAFT_10940</name>
</gene>
<keyword evidence="1" id="KW-0732">Signal</keyword>
<accession>A0AAN7D1S8</accession>
<protein>
    <recommendedName>
        <fullName evidence="4">F-box domain-containing protein</fullName>
    </recommendedName>
</protein>
<organism evidence="2 3">
    <name type="scientific">Corynascus novoguineensis</name>
    <dbReference type="NCBI Taxonomy" id="1126955"/>
    <lineage>
        <taxon>Eukaryota</taxon>
        <taxon>Fungi</taxon>
        <taxon>Dikarya</taxon>
        <taxon>Ascomycota</taxon>
        <taxon>Pezizomycotina</taxon>
        <taxon>Sordariomycetes</taxon>
        <taxon>Sordariomycetidae</taxon>
        <taxon>Sordariales</taxon>
        <taxon>Chaetomiaceae</taxon>
        <taxon>Corynascus</taxon>
    </lineage>
</organism>
<feature type="signal peptide" evidence="1">
    <location>
        <begin position="1"/>
        <end position="33"/>
    </location>
</feature>
<evidence type="ECO:0008006" key="4">
    <source>
        <dbReference type="Google" id="ProtNLM"/>
    </source>
</evidence>
<dbReference type="Proteomes" id="UP001303647">
    <property type="component" value="Unassembled WGS sequence"/>
</dbReference>
<evidence type="ECO:0000313" key="3">
    <source>
        <dbReference type="Proteomes" id="UP001303647"/>
    </source>
</evidence>
<feature type="chain" id="PRO_5042819987" description="F-box domain-containing protein" evidence="1">
    <location>
        <begin position="34"/>
        <end position="348"/>
    </location>
</feature>
<reference evidence="2" key="1">
    <citation type="journal article" date="2023" name="Mol. Phylogenet. Evol.">
        <title>Genome-scale phylogeny and comparative genomics of the fungal order Sordariales.</title>
        <authorList>
            <person name="Hensen N."/>
            <person name="Bonometti L."/>
            <person name="Westerberg I."/>
            <person name="Brannstrom I.O."/>
            <person name="Guillou S."/>
            <person name="Cros-Aarteil S."/>
            <person name="Calhoun S."/>
            <person name="Haridas S."/>
            <person name="Kuo A."/>
            <person name="Mondo S."/>
            <person name="Pangilinan J."/>
            <person name="Riley R."/>
            <person name="LaButti K."/>
            <person name="Andreopoulos B."/>
            <person name="Lipzen A."/>
            <person name="Chen C."/>
            <person name="Yan M."/>
            <person name="Daum C."/>
            <person name="Ng V."/>
            <person name="Clum A."/>
            <person name="Steindorff A."/>
            <person name="Ohm R.A."/>
            <person name="Martin F."/>
            <person name="Silar P."/>
            <person name="Natvig D.O."/>
            <person name="Lalanne C."/>
            <person name="Gautier V."/>
            <person name="Ament-Velasquez S.L."/>
            <person name="Kruys A."/>
            <person name="Hutchinson M.I."/>
            <person name="Powell A.J."/>
            <person name="Barry K."/>
            <person name="Miller A.N."/>
            <person name="Grigoriev I.V."/>
            <person name="Debuchy R."/>
            <person name="Gladieux P."/>
            <person name="Hiltunen Thoren M."/>
            <person name="Johannesson H."/>
        </authorList>
    </citation>
    <scope>NUCLEOTIDE SEQUENCE</scope>
    <source>
        <strain evidence="2">CBS 359.72</strain>
    </source>
</reference>
<evidence type="ECO:0000313" key="2">
    <source>
        <dbReference type="EMBL" id="KAK4251362.1"/>
    </source>
</evidence>
<dbReference type="AlphaFoldDB" id="A0AAN7D1S8"/>
<reference evidence="2" key="2">
    <citation type="submission" date="2023-05" db="EMBL/GenBank/DDBJ databases">
        <authorList>
            <consortium name="Lawrence Berkeley National Laboratory"/>
            <person name="Steindorff A."/>
            <person name="Hensen N."/>
            <person name="Bonometti L."/>
            <person name="Westerberg I."/>
            <person name="Brannstrom I.O."/>
            <person name="Guillou S."/>
            <person name="Cros-Aarteil S."/>
            <person name="Calhoun S."/>
            <person name="Haridas S."/>
            <person name="Kuo A."/>
            <person name="Mondo S."/>
            <person name="Pangilinan J."/>
            <person name="Riley R."/>
            <person name="Labutti K."/>
            <person name="Andreopoulos B."/>
            <person name="Lipzen A."/>
            <person name="Chen C."/>
            <person name="Yanf M."/>
            <person name="Daum C."/>
            <person name="Ng V."/>
            <person name="Clum A."/>
            <person name="Ohm R."/>
            <person name="Martin F."/>
            <person name="Silar P."/>
            <person name="Natvig D."/>
            <person name="Lalanne C."/>
            <person name="Gautier V."/>
            <person name="Ament-Velasquez S.L."/>
            <person name="Kruys A."/>
            <person name="Hutchinson M.I."/>
            <person name="Powell A.J."/>
            <person name="Barry K."/>
            <person name="Miller A.N."/>
            <person name="Grigoriev I.V."/>
            <person name="Debuchy R."/>
            <person name="Gladieux P."/>
            <person name="Thoren M.H."/>
            <person name="Johannesson H."/>
        </authorList>
    </citation>
    <scope>NUCLEOTIDE SEQUENCE</scope>
    <source>
        <strain evidence="2">CBS 359.72</strain>
    </source>
</reference>
<keyword evidence="3" id="KW-1185">Reference proteome</keyword>
<sequence>MQLKRPARLTTLCSLSNELILLILSNFCLHCRQGPHETPQVYFPATGQRRDEPSWYALDMAALHSMSLVSRRFSPLAQEILYHEFIPGYGDSWYDFDWCPQRFLRAVARNPDRAASVKRLYIDVNLLAGIDKDSVEAVLQDASQVRGIDASAFVVTRDDDFLSSDTVAQLIRNKEALQTLHLDISSRPQTPGRNRKSPTELFASLNSFPVLRNLLLSSILLYHDAGDSVAEDASVLTRLLPRSIVLLQVMVADNIDTQGMLSRLATGFVHLAQAVSQGQFRNLKSVSCNTEQRLDGYNLDAMFAIAGIDFGYDAWQFNDKMLGRRSGFRLGSPAHSITSISSDDETDS</sequence>
<name>A0AAN7D1S8_9PEZI</name>
<comment type="caution">
    <text evidence="2">The sequence shown here is derived from an EMBL/GenBank/DDBJ whole genome shotgun (WGS) entry which is preliminary data.</text>
</comment>
<dbReference type="EMBL" id="MU857606">
    <property type="protein sequence ID" value="KAK4251362.1"/>
    <property type="molecule type" value="Genomic_DNA"/>
</dbReference>